<dbReference type="EMBL" id="CADCTR010003232">
    <property type="protein sequence ID" value="CAA9389003.1"/>
    <property type="molecule type" value="Genomic_DNA"/>
</dbReference>
<proteinExistence type="predicted"/>
<gene>
    <name evidence="2" type="ORF">AVDCRST_MAG93-9625</name>
</gene>
<name>A0A6J4NID4_9CHLR</name>
<feature type="non-terminal residue" evidence="2">
    <location>
        <position position="1"/>
    </location>
</feature>
<feature type="non-terminal residue" evidence="2">
    <location>
        <position position="28"/>
    </location>
</feature>
<dbReference type="AlphaFoldDB" id="A0A6J4NID4"/>
<protein>
    <submittedName>
        <fullName evidence="2">Uncharacterized protein</fullName>
    </submittedName>
</protein>
<accession>A0A6J4NID4</accession>
<evidence type="ECO:0000256" key="1">
    <source>
        <dbReference type="SAM" id="MobiDB-lite"/>
    </source>
</evidence>
<organism evidence="2">
    <name type="scientific">uncultured Chloroflexia bacterium</name>
    <dbReference type="NCBI Taxonomy" id="1672391"/>
    <lineage>
        <taxon>Bacteria</taxon>
        <taxon>Bacillati</taxon>
        <taxon>Chloroflexota</taxon>
        <taxon>Chloroflexia</taxon>
        <taxon>environmental samples</taxon>
    </lineage>
</organism>
<evidence type="ECO:0000313" key="2">
    <source>
        <dbReference type="EMBL" id="CAA9389003.1"/>
    </source>
</evidence>
<feature type="region of interest" description="Disordered" evidence="1">
    <location>
        <begin position="1"/>
        <end position="28"/>
    </location>
</feature>
<sequence>AHRRLRRRSPARRARRAAARTHARRNRL</sequence>
<reference evidence="2" key="1">
    <citation type="submission" date="2020-02" db="EMBL/GenBank/DDBJ databases">
        <authorList>
            <person name="Meier V. D."/>
        </authorList>
    </citation>
    <scope>NUCLEOTIDE SEQUENCE</scope>
    <source>
        <strain evidence="2">AVDCRST_MAG93</strain>
    </source>
</reference>